<gene>
    <name evidence="2" type="ORF">OW255_06190</name>
</gene>
<evidence type="ECO:0000313" key="2">
    <source>
        <dbReference type="EMBL" id="WAJ25098.1"/>
    </source>
</evidence>
<dbReference type="InterPro" id="IPR047047">
    <property type="entry name" value="GST_Omega-like_C"/>
</dbReference>
<dbReference type="PANTHER" id="PTHR32419:SF6">
    <property type="entry name" value="GLUTATHIONE S-TRANSFERASE OMEGA-LIKE 1-RELATED"/>
    <property type="match status" value="1"/>
</dbReference>
<name>A0ABY7AH32_9FIRM</name>
<dbReference type="SUPFAM" id="SSF52833">
    <property type="entry name" value="Thioredoxin-like"/>
    <property type="match status" value="1"/>
</dbReference>
<dbReference type="SUPFAM" id="SSF47616">
    <property type="entry name" value="GST C-terminal domain-like"/>
    <property type="match status" value="1"/>
</dbReference>
<accession>A0ABY7AH32</accession>
<dbReference type="InterPro" id="IPR036282">
    <property type="entry name" value="Glutathione-S-Trfase_C_sf"/>
</dbReference>
<dbReference type="InterPro" id="IPR010987">
    <property type="entry name" value="Glutathione-S-Trfase_C-like"/>
</dbReference>
<sequence>MSKRFITNEVEKDGKFKRQENRFTTPFGIEEGQLPIEPSRYRLLWSPACPWAHRSVIVRSLLGLHDVISLGTLDPVRPDVERTDWAFTLDAGEVDPVLKIHYISEAYLKADPDYTGRFTVPAVVDVATGTVVNNDYYHLTRYWEVEWSKYHKPDALDLYPEALREEIDALNQILFDEINNGVYKAGFARSQEAYEEAYSLVFNRLDWLEERLSHSRYLFGDKITESDVRLYVTLVRFDVAYYNGFFLNRNRISEFPNLWGYVRDLYSQKGFGDTTDLDAIKKHYHLCAVSNNPYGIVPKGPDLSGLLKPHGRDTIHYK</sequence>
<keyword evidence="3" id="KW-1185">Reference proteome</keyword>
<feature type="domain" description="GST C-terminal" evidence="1">
    <location>
        <begin position="160"/>
        <end position="284"/>
    </location>
</feature>
<dbReference type="SFLD" id="SFLDG01148">
    <property type="entry name" value="Xi_(cytGST)"/>
    <property type="match status" value="1"/>
</dbReference>
<dbReference type="SFLD" id="SFLDG01206">
    <property type="entry name" value="Xi.1"/>
    <property type="match status" value="1"/>
</dbReference>
<dbReference type="PROSITE" id="PS50405">
    <property type="entry name" value="GST_CTER"/>
    <property type="match status" value="1"/>
</dbReference>
<dbReference type="Gene3D" id="3.40.30.10">
    <property type="entry name" value="Glutaredoxin"/>
    <property type="match status" value="1"/>
</dbReference>
<dbReference type="Pfam" id="PF13410">
    <property type="entry name" value="GST_C_2"/>
    <property type="match status" value="1"/>
</dbReference>
<protein>
    <submittedName>
        <fullName evidence="2">Glutathione S-transferase C-terminal domain-containing protein</fullName>
    </submittedName>
</protein>
<dbReference type="Pfam" id="PF13409">
    <property type="entry name" value="GST_N_2"/>
    <property type="match status" value="1"/>
</dbReference>
<dbReference type="CDD" id="cd03190">
    <property type="entry name" value="GST_C_Omega_like"/>
    <property type="match status" value="1"/>
</dbReference>
<proteinExistence type="predicted"/>
<dbReference type="RefSeq" id="WP_268116018.1">
    <property type="nucleotide sequence ID" value="NZ_CP113524.1"/>
</dbReference>
<dbReference type="PANTHER" id="PTHR32419">
    <property type="entry name" value="GLUTATHIONYL-HYDROQUINONE REDUCTASE"/>
    <property type="match status" value="1"/>
</dbReference>
<dbReference type="SFLD" id="SFLDS00019">
    <property type="entry name" value="Glutathione_Transferase_(cytos"/>
    <property type="match status" value="1"/>
</dbReference>
<organism evidence="2 3">
    <name type="scientific">Lacrimispora xylanolytica</name>
    <dbReference type="NCBI Taxonomy" id="29375"/>
    <lineage>
        <taxon>Bacteria</taxon>
        <taxon>Bacillati</taxon>
        <taxon>Bacillota</taxon>
        <taxon>Clostridia</taxon>
        <taxon>Lachnospirales</taxon>
        <taxon>Lachnospiraceae</taxon>
        <taxon>Lacrimispora</taxon>
    </lineage>
</organism>
<dbReference type="InterPro" id="IPR016639">
    <property type="entry name" value="GST_Omega/GSH"/>
</dbReference>
<dbReference type="PIRSF" id="PIRSF015753">
    <property type="entry name" value="GST"/>
    <property type="match status" value="1"/>
</dbReference>
<evidence type="ECO:0000313" key="3">
    <source>
        <dbReference type="Proteomes" id="UP001163115"/>
    </source>
</evidence>
<dbReference type="EMBL" id="CP113524">
    <property type="protein sequence ID" value="WAJ25098.1"/>
    <property type="molecule type" value="Genomic_DNA"/>
</dbReference>
<dbReference type="InterPro" id="IPR004045">
    <property type="entry name" value="Glutathione_S-Trfase_N"/>
</dbReference>
<dbReference type="InterPro" id="IPR036249">
    <property type="entry name" value="Thioredoxin-like_sf"/>
</dbReference>
<reference evidence="2" key="1">
    <citation type="submission" date="2022-11" db="EMBL/GenBank/DDBJ databases">
        <title>Lacrimispora xylanolytica sy1, complete genome.</title>
        <authorList>
            <person name="Choi S."/>
        </authorList>
    </citation>
    <scope>NUCLEOTIDE SEQUENCE</scope>
    <source>
        <strain evidence="2">Sy1</strain>
    </source>
</reference>
<dbReference type="Proteomes" id="UP001163115">
    <property type="component" value="Chromosome"/>
</dbReference>
<evidence type="ECO:0000259" key="1">
    <source>
        <dbReference type="PROSITE" id="PS50405"/>
    </source>
</evidence>
<dbReference type="Gene3D" id="1.20.1050.10">
    <property type="match status" value="1"/>
</dbReference>
<dbReference type="InterPro" id="IPR040079">
    <property type="entry name" value="Glutathione_S-Trfase"/>
</dbReference>